<feature type="domain" description="EF-hand" evidence="4">
    <location>
        <begin position="131"/>
        <end position="166"/>
    </location>
</feature>
<name>A0A225DG66_9BACT</name>
<dbReference type="InterPro" id="IPR039647">
    <property type="entry name" value="EF_hand_pair_protein_CML-like"/>
</dbReference>
<dbReference type="Proteomes" id="UP000214646">
    <property type="component" value="Unassembled WGS sequence"/>
</dbReference>
<dbReference type="InterPro" id="IPR011992">
    <property type="entry name" value="EF-hand-dom_pair"/>
</dbReference>
<evidence type="ECO:0000256" key="2">
    <source>
        <dbReference type="ARBA" id="ARBA00022737"/>
    </source>
</evidence>
<dbReference type="PROSITE" id="PS00018">
    <property type="entry name" value="EF_HAND_1"/>
    <property type="match status" value="3"/>
</dbReference>
<keyword evidence="2" id="KW-0677">Repeat</keyword>
<dbReference type="Pfam" id="PF13202">
    <property type="entry name" value="EF-hand_5"/>
    <property type="match status" value="5"/>
</dbReference>
<feature type="domain" description="EF-hand" evidence="4">
    <location>
        <begin position="50"/>
        <end position="85"/>
    </location>
</feature>
<evidence type="ECO:0000313" key="6">
    <source>
        <dbReference type="Proteomes" id="UP000214646"/>
    </source>
</evidence>
<gene>
    <name evidence="5" type="ORF">FRUB_05470</name>
</gene>
<dbReference type="InterPro" id="IPR002048">
    <property type="entry name" value="EF_hand_dom"/>
</dbReference>
<keyword evidence="3" id="KW-0732">Signal</keyword>
<sequence length="456" mass="48321">MRSGLVCTLILFGCVRAAASAPVLLFPKDTGGTAHLRLEVAADGKPADVVWAAFLDKLFDHFDRDADGLLSPAEAARVFPLPLPGGRDVKMEFAKLDADRDGRGSRAEFRAFYLAAGFSPVVAVVKPASIESLALADALFRYLDRDGNGQLSAAELCQAPTLLRRVDEDENEVLTAAELLGSAPPGAIPTRGLKFAPADERLTPDGVLGLLIGGKIGLTAGSPMFHLTPDGSHLTVPGGTCTVTVTPDDPTVGFRAAKRFYLAQFKAAANGKPVKKMAFDDDPSTQALAGLFDAADRDGDGMLTLAELEAFFALVESGVGCRVVVTVVDRGRNLFDLFDANNDGRLDLAELIRAARELPDKLAKEKSVTRDQIPTSYRISVGRGSVGDSFGPVPFGTPAKPKPVARAPVGGPRWFRSMDRNGDGFVSAAEFVGPPDLFLKLDTDGDGQISVREALK</sequence>
<dbReference type="RefSeq" id="WP_088256450.1">
    <property type="nucleotide sequence ID" value="NZ_NIDE01000008.1"/>
</dbReference>
<reference evidence="6" key="1">
    <citation type="submission" date="2017-06" db="EMBL/GenBank/DDBJ databases">
        <title>Genome analysis of Fimbriiglobus ruber SP5, the first member of the order Planctomycetales with confirmed chitinolytic capability.</title>
        <authorList>
            <person name="Ravin N.V."/>
            <person name="Rakitin A.L."/>
            <person name="Ivanova A.A."/>
            <person name="Beletsky A.V."/>
            <person name="Kulichevskaya I.S."/>
            <person name="Mardanov A.V."/>
            <person name="Dedysh S.N."/>
        </authorList>
    </citation>
    <scope>NUCLEOTIDE SEQUENCE [LARGE SCALE GENOMIC DNA]</scope>
    <source>
        <strain evidence="6">SP5</strain>
    </source>
</reference>
<dbReference type="SMART" id="SM00054">
    <property type="entry name" value="EFh"/>
    <property type="match status" value="6"/>
</dbReference>
<dbReference type="SUPFAM" id="SSF47473">
    <property type="entry name" value="EF-hand"/>
    <property type="match status" value="2"/>
</dbReference>
<accession>A0A225DG66</accession>
<feature type="domain" description="EF-hand" evidence="4">
    <location>
        <begin position="326"/>
        <end position="361"/>
    </location>
</feature>
<proteinExistence type="predicted"/>
<dbReference type="EMBL" id="NIDE01000008">
    <property type="protein sequence ID" value="OWK40551.1"/>
    <property type="molecule type" value="Genomic_DNA"/>
</dbReference>
<dbReference type="Gene3D" id="1.10.238.10">
    <property type="entry name" value="EF-hand"/>
    <property type="match status" value="3"/>
</dbReference>
<evidence type="ECO:0000256" key="3">
    <source>
        <dbReference type="SAM" id="SignalP"/>
    </source>
</evidence>
<protein>
    <recommendedName>
        <fullName evidence="4">EF-hand domain-containing protein</fullName>
    </recommendedName>
</protein>
<organism evidence="5 6">
    <name type="scientific">Fimbriiglobus ruber</name>
    <dbReference type="NCBI Taxonomy" id="1908690"/>
    <lineage>
        <taxon>Bacteria</taxon>
        <taxon>Pseudomonadati</taxon>
        <taxon>Planctomycetota</taxon>
        <taxon>Planctomycetia</taxon>
        <taxon>Gemmatales</taxon>
        <taxon>Gemmataceae</taxon>
        <taxon>Fimbriiglobus</taxon>
    </lineage>
</organism>
<dbReference type="OrthoDB" id="260830at2"/>
<dbReference type="GO" id="GO:0005509">
    <property type="term" value="F:calcium ion binding"/>
    <property type="evidence" value="ECO:0007669"/>
    <property type="project" value="InterPro"/>
</dbReference>
<dbReference type="PROSITE" id="PS50222">
    <property type="entry name" value="EF_HAND_2"/>
    <property type="match status" value="5"/>
</dbReference>
<feature type="signal peptide" evidence="3">
    <location>
        <begin position="1"/>
        <end position="17"/>
    </location>
</feature>
<dbReference type="AlphaFoldDB" id="A0A225DG66"/>
<evidence type="ECO:0000256" key="1">
    <source>
        <dbReference type="ARBA" id="ARBA00022723"/>
    </source>
</evidence>
<keyword evidence="1" id="KW-0479">Metal-binding</keyword>
<comment type="caution">
    <text evidence="5">The sequence shown here is derived from an EMBL/GenBank/DDBJ whole genome shotgun (WGS) entry which is preliminary data.</text>
</comment>
<feature type="domain" description="EF-hand" evidence="4">
    <location>
        <begin position="283"/>
        <end position="318"/>
    </location>
</feature>
<dbReference type="PANTHER" id="PTHR10891">
    <property type="entry name" value="EF-HAND CALCIUM-BINDING DOMAIN CONTAINING PROTEIN"/>
    <property type="match status" value="1"/>
</dbReference>
<evidence type="ECO:0000259" key="4">
    <source>
        <dbReference type="PROSITE" id="PS50222"/>
    </source>
</evidence>
<keyword evidence="6" id="KW-1185">Reference proteome</keyword>
<feature type="domain" description="EF-hand" evidence="4">
    <location>
        <begin position="436"/>
        <end position="456"/>
    </location>
</feature>
<dbReference type="CDD" id="cd00051">
    <property type="entry name" value="EFh"/>
    <property type="match status" value="3"/>
</dbReference>
<feature type="chain" id="PRO_5013144130" description="EF-hand domain-containing protein" evidence="3">
    <location>
        <begin position="18"/>
        <end position="456"/>
    </location>
</feature>
<evidence type="ECO:0000313" key="5">
    <source>
        <dbReference type="EMBL" id="OWK40551.1"/>
    </source>
</evidence>
<dbReference type="InterPro" id="IPR018247">
    <property type="entry name" value="EF_Hand_1_Ca_BS"/>
</dbReference>
<dbReference type="Pfam" id="PF13833">
    <property type="entry name" value="EF-hand_8"/>
    <property type="match status" value="1"/>
</dbReference>